<dbReference type="Proteomes" id="UP000831787">
    <property type="component" value="Chromosome"/>
</dbReference>
<reference evidence="2 3" key="1">
    <citation type="submission" date="2022-04" db="EMBL/GenBank/DDBJ databases">
        <title>Halobacillus sp. isolated from saltern.</title>
        <authorList>
            <person name="Won M."/>
            <person name="Lee C.-M."/>
            <person name="Woen H.-Y."/>
            <person name="Kwon S.-W."/>
        </authorList>
    </citation>
    <scope>NUCLEOTIDE SEQUENCE [LARGE SCALE GENOMIC DNA]</scope>
    <source>
        <strain evidence="2 3">SSBR10-3</strain>
    </source>
</reference>
<sequence>MCHWGVFPPFIFFFFIVFTGMFVVNIVMWRRRRWGWYNGSRQRGGQAILERRLAKGEIDVDDYKRLKQVLDED</sequence>
<name>A0ABY4EIY7_9BACI</name>
<keyword evidence="1" id="KW-0812">Transmembrane</keyword>
<keyword evidence="1" id="KW-0472">Membrane</keyword>
<keyword evidence="3" id="KW-1185">Reference proteome</keyword>
<accession>A0ABY4EIY7</accession>
<organism evidence="2 3">
    <name type="scientific">Halobacillus salinarum</name>
    <dbReference type="NCBI Taxonomy" id="2932257"/>
    <lineage>
        <taxon>Bacteria</taxon>
        <taxon>Bacillati</taxon>
        <taxon>Bacillota</taxon>
        <taxon>Bacilli</taxon>
        <taxon>Bacillales</taxon>
        <taxon>Bacillaceae</taxon>
        <taxon>Halobacillus</taxon>
    </lineage>
</organism>
<proteinExistence type="predicted"/>
<protein>
    <recommendedName>
        <fullName evidence="4">SHOCT domain-containing protein</fullName>
    </recommendedName>
</protein>
<feature type="transmembrane region" description="Helical" evidence="1">
    <location>
        <begin position="6"/>
        <end position="28"/>
    </location>
</feature>
<evidence type="ECO:0000313" key="2">
    <source>
        <dbReference type="EMBL" id="UOQ44056.1"/>
    </source>
</evidence>
<gene>
    <name evidence="2" type="ORF">MUN89_19670</name>
</gene>
<dbReference type="RefSeq" id="WP_244709701.1">
    <property type="nucleotide sequence ID" value="NZ_CP095073.1"/>
</dbReference>
<evidence type="ECO:0008006" key="4">
    <source>
        <dbReference type="Google" id="ProtNLM"/>
    </source>
</evidence>
<evidence type="ECO:0000313" key="3">
    <source>
        <dbReference type="Proteomes" id="UP000831787"/>
    </source>
</evidence>
<keyword evidence="1" id="KW-1133">Transmembrane helix</keyword>
<evidence type="ECO:0000256" key="1">
    <source>
        <dbReference type="SAM" id="Phobius"/>
    </source>
</evidence>
<dbReference type="EMBL" id="CP095073">
    <property type="protein sequence ID" value="UOQ44056.1"/>
    <property type="molecule type" value="Genomic_DNA"/>
</dbReference>